<dbReference type="InterPro" id="IPR017972">
    <property type="entry name" value="Cyt_P450_CS"/>
</dbReference>
<dbReference type="InterPro" id="IPR001128">
    <property type="entry name" value="Cyt_P450"/>
</dbReference>
<dbReference type="PRINTS" id="PR00463">
    <property type="entry name" value="EP450I"/>
</dbReference>
<keyword evidence="6 13" id="KW-0479">Metal-binding</keyword>
<evidence type="ECO:0000256" key="7">
    <source>
        <dbReference type="ARBA" id="ARBA00022824"/>
    </source>
</evidence>
<keyword evidence="15" id="KW-1133">Transmembrane helix</keyword>
<accession>A0A1L8E422</accession>
<evidence type="ECO:0000256" key="9">
    <source>
        <dbReference type="ARBA" id="ARBA00023002"/>
    </source>
</evidence>
<evidence type="ECO:0000256" key="3">
    <source>
        <dbReference type="ARBA" id="ARBA00004406"/>
    </source>
</evidence>
<evidence type="ECO:0000256" key="5">
    <source>
        <dbReference type="ARBA" id="ARBA00022617"/>
    </source>
</evidence>
<name>A0A1L8E422_9DIPT</name>
<evidence type="ECO:0000256" key="13">
    <source>
        <dbReference type="PIRSR" id="PIRSR602401-1"/>
    </source>
</evidence>
<protein>
    <submittedName>
        <fullName evidence="16">Putative cytochrome</fullName>
    </submittedName>
</protein>
<evidence type="ECO:0000256" key="2">
    <source>
        <dbReference type="ARBA" id="ARBA00004174"/>
    </source>
</evidence>
<reference evidence="16" key="1">
    <citation type="submission" date="2016-12" db="EMBL/GenBank/DDBJ databases">
        <title>An insight into the sialome and mialome of the sand fly, Nyssomyia neivai.</title>
        <authorList>
            <person name="Sebastian V."/>
            <person name="Goulart T.M."/>
            <person name="Oliveira W."/>
            <person name="Calvo E."/>
            <person name="Oliveira L.F."/>
            <person name="Pinto M.C."/>
            <person name="Rosselino A.M."/>
            <person name="Ribeiro J.M."/>
        </authorList>
    </citation>
    <scope>NUCLEOTIDE SEQUENCE</scope>
</reference>
<dbReference type="InterPro" id="IPR050476">
    <property type="entry name" value="Insect_CytP450_Detox"/>
</dbReference>
<dbReference type="EMBL" id="GFDF01000613">
    <property type="protein sequence ID" value="JAV13471.1"/>
    <property type="molecule type" value="Transcribed_RNA"/>
</dbReference>
<dbReference type="InterPro" id="IPR002401">
    <property type="entry name" value="Cyt_P450_E_grp-I"/>
</dbReference>
<proteinExistence type="inferred from homology"/>
<keyword evidence="5 13" id="KW-0349">Heme</keyword>
<dbReference type="InterPro" id="IPR036396">
    <property type="entry name" value="Cyt_P450_sf"/>
</dbReference>
<dbReference type="PROSITE" id="PS00086">
    <property type="entry name" value="CYTOCHROME_P450"/>
    <property type="match status" value="1"/>
</dbReference>
<dbReference type="GO" id="GO:0016705">
    <property type="term" value="F:oxidoreductase activity, acting on paired donors, with incorporation or reduction of molecular oxygen"/>
    <property type="evidence" value="ECO:0007669"/>
    <property type="project" value="InterPro"/>
</dbReference>
<evidence type="ECO:0000256" key="11">
    <source>
        <dbReference type="ARBA" id="ARBA00023033"/>
    </source>
</evidence>
<evidence type="ECO:0000256" key="6">
    <source>
        <dbReference type="ARBA" id="ARBA00022723"/>
    </source>
</evidence>
<feature type="transmembrane region" description="Helical" evidence="15">
    <location>
        <begin position="6"/>
        <end position="22"/>
    </location>
</feature>
<keyword evidence="15" id="KW-0812">Transmembrane</keyword>
<evidence type="ECO:0000256" key="8">
    <source>
        <dbReference type="ARBA" id="ARBA00022848"/>
    </source>
</evidence>
<keyword evidence="9 14" id="KW-0560">Oxidoreductase</keyword>
<evidence type="ECO:0000313" key="16">
    <source>
        <dbReference type="EMBL" id="JAV13471.1"/>
    </source>
</evidence>
<evidence type="ECO:0000256" key="14">
    <source>
        <dbReference type="RuleBase" id="RU000461"/>
    </source>
</evidence>
<keyword evidence="7" id="KW-0256">Endoplasmic reticulum</keyword>
<comment type="subcellular location">
    <subcellularLocation>
        <location evidence="3">Endoplasmic reticulum membrane</location>
        <topology evidence="3">Peripheral membrane protein</topology>
    </subcellularLocation>
    <subcellularLocation>
        <location evidence="2">Microsome membrane</location>
        <topology evidence="2">Peripheral membrane protein</topology>
    </subcellularLocation>
</comment>
<comment type="similarity">
    <text evidence="4 14">Belongs to the cytochrome P450 family.</text>
</comment>
<evidence type="ECO:0000256" key="4">
    <source>
        <dbReference type="ARBA" id="ARBA00010617"/>
    </source>
</evidence>
<dbReference type="PANTHER" id="PTHR24292">
    <property type="entry name" value="CYTOCHROME P450"/>
    <property type="match status" value="1"/>
</dbReference>
<dbReference type="GO" id="GO:0005789">
    <property type="term" value="C:endoplasmic reticulum membrane"/>
    <property type="evidence" value="ECO:0007669"/>
    <property type="project" value="UniProtKB-SubCell"/>
</dbReference>
<dbReference type="PANTHER" id="PTHR24292:SF100">
    <property type="entry name" value="CYTOCHROME P450 6A16, ISOFORM B-RELATED"/>
    <property type="match status" value="1"/>
</dbReference>
<dbReference type="Gene3D" id="1.10.630.10">
    <property type="entry name" value="Cytochrome P450"/>
    <property type="match status" value="1"/>
</dbReference>
<comment type="cofactor">
    <cofactor evidence="1 13">
        <name>heme</name>
        <dbReference type="ChEBI" id="CHEBI:30413"/>
    </cofactor>
</comment>
<keyword evidence="12 15" id="KW-0472">Membrane</keyword>
<dbReference type="GO" id="GO:0020037">
    <property type="term" value="F:heme binding"/>
    <property type="evidence" value="ECO:0007669"/>
    <property type="project" value="InterPro"/>
</dbReference>
<dbReference type="CDD" id="cd11056">
    <property type="entry name" value="CYP6-like"/>
    <property type="match status" value="1"/>
</dbReference>
<feature type="binding site" description="axial binding residue" evidence="13">
    <location>
        <position position="457"/>
    </location>
    <ligand>
        <name>heme</name>
        <dbReference type="ChEBI" id="CHEBI:30413"/>
    </ligand>
    <ligandPart>
        <name>Fe</name>
        <dbReference type="ChEBI" id="CHEBI:18248"/>
    </ligandPart>
</feature>
<dbReference type="GO" id="GO:0004497">
    <property type="term" value="F:monooxygenase activity"/>
    <property type="evidence" value="ECO:0007669"/>
    <property type="project" value="UniProtKB-KW"/>
</dbReference>
<evidence type="ECO:0000256" key="15">
    <source>
        <dbReference type="SAM" id="Phobius"/>
    </source>
</evidence>
<evidence type="ECO:0000256" key="1">
    <source>
        <dbReference type="ARBA" id="ARBA00001971"/>
    </source>
</evidence>
<keyword evidence="8" id="KW-0492">Microsome</keyword>
<dbReference type="SUPFAM" id="SSF48264">
    <property type="entry name" value="Cytochrome P450"/>
    <property type="match status" value="1"/>
</dbReference>
<dbReference type="FunFam" id="1.10.630.10:FF:000042">
    <property type="entry name" value="Cytochrome P450"/>
    <property type="match status" value="1"/>
</dbReference>
<keyword evidence="10 13" id="KW-0408">Iron</keyword>
<dbReference type="GO" id="GO:0005506">
    <property type="term" value="F:iron ion binding"/>
    <property type="evidence" value="ECO:0007669"/>
    <property type="project" value="InterPro"/>
</dbReference>
<keyword evidence="11 14" id="KW-0503">Monooxygenase</keyword>
<dbReference type="AlphaFoldDB" id="A0A1L8E422"/>
<dbReference type="PRINTS" id="PR00385">
    <property type="entry name" value="P450"/>
</dbReference>
<dbReference type="Pfam" id="PF00067">
    <property type="entry name" value="p450"/>
    <property type="match status" value="1"/>
</dbReference>
<sequence>MVFLVFLVTFICALIGLFYLYLNNVYKYWGKRNVKFIEPIFPFGNMKDVLLGRIDLGGVVLDLYNKSKEKFFGIYLINRPSLVIKDPELIKTIIIKDFDHFVDRGIFVDEEMDPISGNLFSLTGQKWHKLRVKLTPTFTSGKLRAMFPSVISSAENMQKYMLKHTHGGSDNVFEVRDLSARFLTDLIASVAFGINVDSIADPNAHFRKMGQKALAPTFRNGIITVLSFMAPKILDFLKLKQIEDDVEKFMISIVEQTVKHREKNNVVREDFMQLLIQLRNSGTVKEDGDWSAETVVKQNQTMTLNEIAAQAAVFFLAGFETSSSVISFCLYELAKNPEMQERAYQEIKQVLKNNNWNYSYEGLKEMKYLECCIEEILRLYPPAPVIIRICTKDYKIPDTNVTIEKGTNILISLWGLHKDPNYFVNPEEYDPERFLPKNFDKRIPFTYLPFGEGPRSCIGARMGRLNAKVGLAVLLATFRFELGPTMGNTLKMEANQVLLQPVDGIKLRFIPREI</sequence>
<evidence type="ECO:0000256" key="10">
    <source>
        <dbReference type="ARBA" id="ARBA00023004"/>
    </source>
</evidence>
<evidence type="ECO:0000256" key="12">
    <source>
        <dbReference type="ARBA" id="ARBA00023136"/>
    </source>
</evidence>
<organism evidence="16">
    <name type="scientific">Nyssomyia neivai</name>
    <dbReference type="NCBI Taxonomy" id="330878"/>
    <lineage>
        <taxon>Eukaryota</taxon>
        <taxon>Metazoa</taxon>
        <taxon>Ecdysozoa</taxon>
        <taxon>Arthropoda</taxon>
        <taxon>Hexapoda</taxon>
        <taxon>Insecta</taxon>
        <taxon>Pterygota</taxon>
        <taxon>Neoptera</taxon>
        <taxon>Endopterygota</taxon>
        <taxon>Diptera</taxon>
        <taxon>Nematocera</taxon>
        <taxon>Psychodoidea</taxon>
        <taxon>Psychodidae</taxon>
        <taxon>Nyssomyia</taxon>
    </lineage>
</organism>